<protein>
    <recommendedName>
        <fullName evidence="3">Probable endolytic peptidoglycan transglycosylase RlpA</fullName>
        <ecNumber evidence="3">4.2.2.-</ecNumber>
    </recommendedName>
</protein>
<reference evidence="6 7" key="1">
    <citation type="submission" date="2020-09" db="EMBL/GenBank/DDBJ databases">
        <title>Genome sequencing and assembly of Pontibacter sp.</title>
        <authorList>
            <person name="Chhetri G."/>
        </authorList>
    </citation>
    <scope>NUCLEOTIDE SEQUENCE [LARGE SCALE GENOMIC DNA]</scope>
    <source>
        <strain evidence="6 7">JH31</strain>
    </source>
</reference>
<feature type="domain" description="RlpA-like protein double-psi beta-barrel" evidence="5">
    <location>
        <begin position="23"/>
        <end position="112"/>
    </location>
</feature>
<name>A0ABR7XDG0_9BACT</name>
<dbReference type="EMBL" id="JACXAJ010000001">
    <property type="protein sequence ID" value="MBD1396335.1"/>
    <property type="molecule type" value="Genomic_DNA"/>
</dbReference>
<dbReference type="EC" id="4.2.2.-" evidence="3"/>
<evidence type="ECO:0000313" key="7">
    <source>
        <dbReference type="Proteomes" id="UP000625551"/>
    </source>
</evidence>
<dbReference type="RefSeq" id="WP_191182451.1">
    <property type="nucleotide sequence ID" value="NZ_JACXAJ010000001.1"/>
</dbReference>
<dbReference type="Pfam" id="PF03330">
    <property type="entry name" value="DPBB_1"/>
    <property type="match status" value="1"/>
</dbReference>
<evidence type="ECO:0000256" key="4">
    <source>
        <dbReference type="RuleBase" id="RU003495"/>
    </source>
</evidence>
<sequence>MNIYSLILVFLLSFPAGRTLYSADGKASFYADRMHGSRTASGERYNKNQLTAAHASLPFDTYVQVTNTRNGKSVVVRINDRMAHSRHRVIDISKAAAQQIDLIRAGIAPVQVQELPGSGQPEMATIVSEIMPTGKKPKLSL</sequence>
<comment type="function">
    <text evidence="3">Lytic transglycosylase with a strong preference for naked glycan strands that lack stem peptides.</text>
</comment>
<evidence type="ECO:0000256" key="3">
    <source>
        <dbReference type="HAMAP-Rule" id="MF_02071"/>
    </source>
</evidence>
<evidence type="ECO:0000259" key="5">
    <source>
        <dbReference type="Pfam" id="PF03330"/>
    </source>
</evidence>
<gene>
    <name evidence="3" type="primary">rlpA</name>
    <name evidence="6" type="ORF">H9Q13_04090</name>
</gene>
<dbReference type="SUPFAM" id="SSF50685">
    <property type="entry name" value="Barwin-like endoglucanases"/>
    <property type="match status" value="1"/>
</dbReference>
<evidence type="ECO:0000313" key="6">
    <source>
        <dbReference type="EMBL" id="MBD1396335.1"/>
    </source>
</evidence>
<comment type="caution">
    <text evidence="6">The sequence shown here is derived from an EMBL/GenBank/DDBJ whole genome shotgun (WGS) entry which is preliminary data.</text>
</comment>
<keyword evidence="7" id="KW-1185">Reference proteome</keyword>
<evidence type="ECO:0000256" key="1">
    <source>
        <dbReference type="ARBA" id="ARBA00023239"/>
    </source>
</evidence>
<dbReference type="CDD" id="cd22268">
    <property type="entry name" value="DPBB_RlpA-like"/>
    <property type="match status" value="1"/>
</dbReference>
<organism evidence="6 7">
    <name type="scientific">Pontibacter aquaedesilientis</name>
    <dbReference type="NCBI Taxonomy" id="2766980"/>
    <lineage>
        <taxon>Bacteria</taxon>
        <taxon>Pseudomonadati</taxon>
        <taxon>Bacteroidota</taxon>
        <taxon>Cytophagia</taxon>
        <taxon>Cytophagales</taxon>
        <taxon>Hymenobacteraceae</taxon>
        <taxon>Pontibacter</taxon>
    </lineage>
</organism>
<dbReference type="HAMAP" id="MF_02071">
    <property type="entry name" value="RlpA"/>
    <property type="match status" value="1"/>
</dbReference>
<evidence type="ECO:0000256" key="2">
    <source>
        <dbReference type="ARBA" id="ARBA00023316"/>
    </source>
</evidence>
<dbReference type="InterPro" id="IPR009009">
    <property type="entry name" value="RlpA-like_DPBB"/>
</dbReference>
<dbReference type="InterPro" id="IPR012997">
    <property type="entry name" value="RplA"/>
</dbReference>
<keyword evidence="2 3" id="KW-0961">Cell wall biogenesis/degradation</keyword>
<dbReference type="InterPro" id="IPR034718">
    <property type="entry name" value="RlpA"/>
</dbReference>
<comment type="similarity">
    <text evidence="3 4">Belongs to the RlpA family.</text>
</comment>
<dbReference type="PANTHER" id="PTHR34183:SF8">
    <property type="entry name" value="ENDOLYTIC PEPTIDOGLYCAN TRANSGLYCOSYLASE RLPA-RELATED"/>
    <property type="match status" value="1"/>
</dbReference>
<dbReference type="Gene3D" id="2.40.40.10">
    <property type="entry name" value="RlpA-like domain"/>
    <property type="match status" value="1"/>
</dbReference>
<proteinExistence type="inferred from homology"/>
<dbReference type="PANTHER" id="PTHR34183">
    <property type="entry name" value="ENDOLYTIC PEPTIDOGLYCAN TRANSGLYCOSYLASE RLPA"/>
    <property type="match status" value="1"/>
</dbReference>
<dbReference type="NCBIfam" id="TIGR00413">
    <property type="entry name" value="rlpA"/>
    <property type="match status" value="1"/>
</dbReference>
<keyword evidence="1 3" id="KW-0456">Lyase</keyword>
<accession>A0ABR7XDG0</accession>
<dbReference type="Proteomes" id="UP000625551">
    <property type="component" value="Unassembled WGS sequence"/>
</dbReference>
<dbReference type="InterPro" id="IPR036908">
    <property type="entry name" value="RlpA-like_sf"/>
</dbReference>